<dbReference type="Proteomes" id="UP000831701">
    <property type="component" value="Chromosome 1"/>
</dbReference>
<dbReference type="EMBL" id="CM041531">
    <property type="protein sequence ID" value="KAI3377290.1"/>
    <property type="molecule type" value="Genomic_DNA"/>
</dbReference>
<accession>A0ACB8XBP4</accession>
<protein>
    <submittedName>
        <fullName evidence="1">Uncharacterized protein</fullName>
    </submittedName>
</protein>
<name>A0ACB8XBP4_9TELE</name>
<reference evidence="1" key="1">
    <citation type="submission" date="2022-04" db="EMBL/GenBank/DDBJ databases">
        <title>Jade perch genome.</title>
        <authorList>
            <person name="Chao B."/>
        </authorList>
    </citation>
    <scope>NUCLEOTIDE SEQUENCE</scope>
    <source>
        <strain evidence="1">CB-2022</strain>
    </source>
</reference>
<evidence type="ECO:0000313" key="2">
    <source>
        <dbReference type="Proteomes" id="UP000831701"/>
    </source>
</evidence>
<gene>
    <name evidence="1" type="ORF">L3Q82_008493</name>
</gene>
<sequence length="1416" mass="157983">MKDVSGYLKQQQSNSSTPEMAAEWHTLEDYYNKRLWHQLTLKLTDFVKDPCFKTGDGLIQLYDNFLSDFEHRINPLSLMEIILYVARQMQDPKDAITFLEKTKEKVKSSEEAVILCKTSIGRLKLEINDLPATKKIIEEVEEMLNNLPGVTSVHGRFYDLSSKYYRIIGNHAAYYKDALRYLGCVDIKDLPETEKQERAFTLGLAGLLGEGVYNFGELLMHPVLESLRNTDKQWLIDTLYAFNGGNVEKFQSFKSAWGQQPDLAAHEAKLMQKIQLLCVMEMTFTRPANHRQLTFTEIAQSAKIPVNEVELLVMKALSVGLIKGNIDEVDQKVQMTWVQPRVLDVQQVSVMNLVSVYGCSLRSRRPLLSSSVTWQPVLRICLNLFHACPLEAGLTLMTGGRTAGGGSRGRPMGEGSARGPRVRASMRAPGAHGFEVLGVYTWPSGNSYQGTWAQGKRHGIGVENKGRWEYRGEWTQGFKGRATGSWRARPAGPCTRGRGATGCRMDTAPKPTLMEIYINTPSPRSPLHHILCRHGNGGDSSVDKLTDTGEVHRNRYVPQEQEVVETKNRAKREKIMDFNPSGTYQGQWLGGMRHGYGVRQSVPYGMAAVILFPLRTSINSLRSEHSHGPPAVLEDGTATTPTDGVVAGLAGSPVGRGGFALMAPSEAERQRKRKGRFRQSILSGLKLRRSESKSSLASQLSKQSSFCSEAGMSTVSSAASDIHSNTSESEQGAPVDATVTEMYAGEWRSDQRAGWGVSRRSDGLHYEGEWAGNKRHGYGCTTFPDGTKEEGKYKQNVLVSGKRKNLIPLRASKIREKVDRAVEAAEKAADIAKQKAEIAMSRMSHARGKAEAAEGVAQKAMEECRLARIAAKELSPSFHIYGNGEWTALAEKCRLLVPVNLSFHARRSARTMLDKIPDISLRGLECQRPKHQDAKDKDHEVISTGTDSPELCTPDTTPPVITPDLSPVLSVPASLPHSPPKHAHRPRNACFMRQSAVDDQGGAEIQVLVEGRGMDLPRGGANNWTDDMYPDRGGSSRSTTPSLLEEQEGQINGHEQAPMSNHKPREKSLSNHKSREHTSSYRAWEHSLSNQKPSKHASSNHKSREYSSSNHKTWDHSSTNHKACEHASSNYKPQVHILSNHKALEHNMSNHKTSEHASSNHKSQDYISSNHNAKDHVSSSYNPREHVYSNHHPKQHNPSNHKLNEHAVIDQRLDGLTGGWTAESTLRWSPAHSRLTEQDEERMNDYTVDMRLQCPDSQTSQGLGQESPAPKNNRLRSRGLRPVREGSMDSVQMLDNLNVGAELEEWPLHRDLTLSPPLKSQPITLEQEGEHLTLKSNSYLELALKSSNYISEAIMQDFIQEMQQSSLGRDELEINQEDGLWPVSKDTHRYSDLLNHIQSLQFGSEHPLPIIIIIIC</sequence>
<keyword evidence="2" id="KW-1185">Reference proteome</keyword>
<proteinExistence type="predicted"/>
<evidence type="ECO:0000313" key="1">
    <source>
        <dbReference type="EMBL" id="KAI3377290.1"/>
    </source>
</evidence>
<organism evidence="1 2">
    <name type="scientific">Scortum barcoo</name>
    <name type="common">barcoo grunter</name>
    <dbReference type="NCBI Taxonomy" id="214431"/>
    <lineage>
        <taxon>Eukaryota</taxon>
        <taxon>Metazoa</taxon>
        <taxon>Chordata</taxon>
        <taxon>Craniata</taxon>
        <taxon>Vertebrata</taxon>
        <taxon>Euteleostomi</taxon>
        <taxon>Actinopterygii</taxon>
        <taxon>Neopterygii</taxon>
        <taxon>Teleostei</taxon>
        <taxon>Neoteleostei</taxon>
        <taxon>Acanthomorphata</taxon>
        <taxon>Eupercaria</taxon>
        <taxon>Centrarchiformes</taxon>
        <taxon>Terapontoidei</taxon>
        <taxon>Terapontidae</taxon>
        <taxon>Scortum</taxon>
    </lineage>
</organism>
<comment type="caution">
    <text evidence="1">The sequence shown here is derived from an EMBL/GenBank/DDBJ whole genome shotgun (WGS) entry which is preliminary data.</text>
</comment>